<comment type="similarity">
    <text evidence="8">Belongs to the class I-like SAM-binding methyltransferase superfamily. RMT2 methyltransferase family.</text>
</comment>
<dbReference type="InterPro" id="IPR026480">
    <property type="entry name" value="RMT2_dom"/>
</dbReference>
<evidence type="ECO:0000256" key="1">
    <source>
        <dbReference type="ARBA" id="ARBA00002207"/>
    </source>
</evidence>
<reference evidence="11" key="1">
    <citation type="submission" date="2020-05" db="EMBL/GenBank/DDBJ databases">
        <title>Phylogenomic resolution of chytrid fungi.</title>
        <authorList>
            <person name="Stajich J.E."/>
            <person name="Amses K."/>
            <person name="Simmons R."/>
            <person name="Seto K."/>
            <person name="Myers J."/>
            <person name="Bonds A."/>
            <person name="Quandt C.A."/>
            <person name="Barry K."/>
            <person name="Liu P."/>
            <person name="Grigoriev I."/>
            <person name="Longcore J.E."/>
            <person name="James T.Y."/>
        </authorList>
    </citation>
    <scope>NUCLEOTIDE SEQUENCE</scope>
    <source>
        <strain evidence="11">JEL0379</strain>
    </source>
</reference>
<dbReference type="Gene3D" id="3.40.50.150">
    <property type="entry name" value="Vaccinia Virus protein VP39"/>
    <property type="match status" value="1"/>
</dbReference>
<dbReference type="Proteomes" id="UP001212152">
    <property type="component" value="Unassembled WGS sequence"/>
</dbReference>
<protein>
    <recommendedName>
        <fullName evidence="8">Arginine N-methyltransferase 2</fullName>
        <ecNumber evidence="8">2.1.1.-</ecNumber>
    </recommendedName>
</protein>
<name>A0AAD5TSG1_9FUNG</name>
<keyword evidence="9" id="KW-0040">ANK repeat</keyword>
<dbReference type="PANTHER" id="PTHR32379">
    <property type="entry name" value="GUANIDINOACETATE N-METHYLTRANSFERASE"/>
    <property type="match status" value="1"/>
</dbReference>
<dbReference type="GO" id="GO:0005737">
    <property type="term" value="C:cytoplasm"/>
    <property type="evidence" value="ECO:0007669"/>
    <property type="project" value="UniProtKB-SubCell"/>
</dbReference>
<evidence type="ECO:0000256" key="2">
    <source>
        <dbReference type="ARBA" id="ARBA00011245"/>
    </source>
</evidence>
<dbReference type="PANTHER" id="PTHR32379:SF1">
    <property type="entry name" value="GUANIDINOACETATE N-METHYLTRANSFERASE"/>
    <property type="match status" value="1"/>
</dbReference>
<dbReference type="PROSITE" id="PS50297">
    <property type="entry name" value="ANK_REP_REGION"/>
    <property type="match status" value="1"/>
</dbReference>
<comment type="subunit">
    <text evidence="2 8">Monomer.</text>
</comment>
<dbReference type="PIRSF" id="PIRSF038148">
    <property type="entry name" value="Arginine_N-mtfrase-2"/>
    <property type="match status" value="1"/>
</dbReference>
<evidence type="ECO:0000256" key="4">
    <source>
        <dbReference type="ARBA" id="ARBA00022603"/>
    </source>
</evidence>
<keyword evidence="12" id="KW-1185">Reference proteome</keyword>
<evidence type="ECO:0000259" key="10">
    <source>
        <dbReference type="PROSITE" id="PS51559"/>
    </source>
</evidence>
<organism evidence="11 12">
    <name type="scientific">Geranomyces variabilis</name>
    <dbReference type="NCBI Taxonomy" id="109894"/>
    <lineage>
        <taxon>Eukaryota</taxon>
        <taxon>Fungi</taxon>
        <taxon>Fungi incertae sedis</taxon>
        <taxon>Chytridiomycota</taxon>
        <taxon>Chytridiomycota incertae sedis</taxon>
        <taxon>Chytridiomycetes</taxon>
        <taxon>Spizellomycetales</taxon>
        <taxon>Powellomycetaceae</taxon>
        <taxon>Geranomyces</taxon>
    </lineage>
</organism>
<dbReference type="InterPro" id="IPR017408">
    <property type="entry name" value="Arginine_N-MeTrfase_2"/>
</dbReference>
<evidence type="ECO:0000313" key="11">
    <source>
        <dbReference type="EMBL" id="KAJ3185586.1"/>
    </source>
</evidence>
<keyword evidence="3 8" id="KW-0963">Cytoplasm</keyword>
<dbReference type="EMBL" id="JADGJQ010000001">
    <property type="protein sequence ID" value="KAJ3185586.1"/>
    <property type="molecule type" value="Genomic_DNA"/>
</dbReference>
<dbReference type="GO" id="GO:0005634">
    <property type="term" value="C:nucleus"/>
    <property type="evidence" value="ECO:0007669"/>
    <property type="project" value="UniProtKB-SubCell"/>
</dbReference>
<keyword evidence="7 8" id="KW-0539">Nucleus</keyword>
<evidence type="ECO:0000256" key="6">
    <source>
        <dbReference type="ARBA" id="ARBA00022691"/>
    </source>
</evidence>
<dbReference type="GO" id="GO:0019702">
    <property type="term" value="F:protein arginine N5-methyltransferase activity"/>
    <property type="evidence" value="ECO:0007669"/>
    <property type="project" value="TreeGrafter"/>
</dbReference>
<proteinExistence type="inferred from homology"/>
<dbReference type="InterPro" id="IPR029063">
    <property type="entry name" value="SAM-dependent_MTases_sf"/>
</dbReference>
<evidence type="ECO:0000256" key="5">
    <source>
        <dbReference type="ARBA" id="ARBA00022679"/>
    </source>
</evidence>
<dbReference type="InterPro" id="IPR051038">
    <property type="entry name" value="RMT2/GAMT_Mtase"/>
</dbReference>
<feature type="repeat" description="ANK" evidence="9">
    <location>
        <begin position="49"/>
        <end position="81"/>
    </location>
</feature>
<sequence>MAQETAPEAQGASAELVAYISTLAPETDSASTIRSLLAAGADVHARWESGATALHLAAARGNQQAVTEFLRAGAQWNAIDDVSKSVGEYARENGHEELYAFLVDEGVRTEFLLMALGASATDAYEEEEEVDEAEAPELVQDAADSKPAQASAHPSNADYLFRPLTFSEGRILDADKNGVMMGWEAPLMERHAAVIAPTPGLSVLNVGFGLGLIDTELQFLKPAKHTIIEAHPDVYAQMLREGWDKKPGVRILFGRWQDVLGDLEAYDGIFFDTFGEYYDDLKAFHEHLPNILNQDGIYSFFNGLAGTNSFFHDVACGLAEADLREMGLETKYIELVVDELGNETWRGVRRPYYSLPIYRLPVCKFEEF</sequence>
<dbReference type="AlphaFoldDB" id="A0AAD5TSG1"/>
<evidence type="ECO:0000256" key="9">
    <source>
        <dbReference type="PROSITE-ProRule" id="PRU00023"/>
    </source>
</evidence>
<dbReference type="PROSITE" id="PS51559">
    <property type="entry name" value="SAM_RMT2"/>
    <property type="match status" value="1"/>
</dbReference>
<dbReference type="GO" id="GO:0032259">
    <property type="term" value="P:methylation"/>
    <property type="evidence" value="ECO:0007669"/>
    <property type="project" value="UniProtKB-KW"/>
</dbReference>
<evidence type="ECO:0000256" key="8">
    <source>
        <dbReference type="PIRNR" id="PIRNR038148"/>
    </source>
</evidence>
<dbReference type="SUPFAM" id="SSF48403">
    <property type="entry name" value="Ankyrin repeat"/>
    <property type="match status" value="1"/>
</dbReference>
<dbReference type="Gene3D" id="1.25.40.20">
    <property type="entry name" value="Ankyrin repeat-containing domain"/>
    <property type="match status" value="1"/>
</dbReference>
<dbReference type="Pfam" id="PF12796">
    <property type="entry name" value="Ank_2"/>
    <property type="match status" value="1"/>
</dbReference>
<evidence type="ECO:0000256" key="3">
    <source>
        <dbReference type="ARBA" id="ARBA00022490"/>
    </source>
</evidence>
<comment type="caution">
    <text evidence="11">The sequence shown here is derived from an EMBL/GenBank/DDBJ whole genome shotgun (WGS) entry which is preliminary data.</text>
</comment>
<dbReference type="InterPro" id="IPR036770">
    <property type="entry name" value="Ankyrin_rpt-contain_sf"/>
</dbReference>
<dbReference type="EC" id="2.1.1.-" evidence="8"/>
<accession>A0AAD5TSG1</accession>
<dbReference type="FunFam" id="3.40.50.150:FF:000135">
    <property type="entry name" value="Arginine N-methyltransferase 2"/>
    <property type="match status" value="1"/>
</dbReference>
<keyword evidence="4 8" id="KW-0489">Methyltransferase</keyword>
<feature type="domain" description="RMT2" evidence="10">
    <location>
        <begin position="150"/>
        <end position="368"/>
    </location>
</feature>
<keyword evidence="6" id="KW-0949">S-adenosyl-L-methionine</keyword>
<dbReference type="InterPro" id="IPR002110">
    <property type="entry name" value="Ankyrin_rpt"/>
</dbReference>
<comment type="subcellular location">
    <subcellularLocation>
        <location evidence="8">Cytoplasm</location>
    </subcellularLocation>
    <subcellularLocation>
        <location evidence="8">Nucleus</location>
    </subcellularLocation>
</comment>
<dbReference type="PROSITE" id="PS50088">
    <property type="entry name" value="ANK_REPEAT"/>
    <property type="match status" value="1"/>
</dbReference>
<gene>
    <name evidence="11" type="ORF">HDU87_000209</name>
</gene>
<evidence type="ECO:0000313" key="12">
    <source>
        <dbReference type="Proteomes" id="UP001212152"/>
    </source>
</evidence>
<evidence type="ECO:0000256" key="7">
    <source>
        <dbReference type="ARBA" id="ARBA00023242"/>
    </source>
</evidence>
<dbReference type="SUPFAM" id="SSF53335">
    <property type="entry name" value="S-adenosyl-L-methionine-dependent methyltransferases"/>
    <property type="match status" value="1"/>
</dbReference>
<comment type="function">
    <text evidence="1 8">S-adenosyl-L-methionine-dependent protein-arginine N-methyltransferase that methylates the delta-nitrogen atom of arginine residues to form N5-methylarginine (type IV) in target proteins. Monomethylates ribosomal protein L12.</text>
</comment>
<keyword evidence="5 8" id="KW-0808">Transferase</keyword>